<dbReference type="EMBL" id="GL988047">
    <property type="protein sequence ID" value="EGS17896.1"/>
    <property type="molecule type" value="Genomic_DNA"/>
</dbReference>
<evidence type="ECO:0000313" key="2">
    <source>
        <dbReference type="EMBL" id="EGS17896.1"/>
    </source>
</evidence>
<feature type="compositionally biased region" description="Pro residues" evidence="1">
    <location>
        <begin position="286"/>
        <end position="301"/>
    </location>
</feature>
<dbReference type="OrthoDB" id="2398441at2759"/>
<keyword evidence="3" id="KW-1185">Reference proteome</keyword>
<dbReference type="PANTHER" id="PTHR28042">
    <property type="entry name" value="E3 UBIQUITIN-PROTEIN LIGASE COMPLEX SLX5-SLX8 SUBUNIT SLX5"/>
    <property type="match status" value="1"/>
</dbReference>
<gene>
    <name evidence="2" type="ORF">CTHT_0072550</name>
</gene>
<dbReference type="GO" id="GO:0033768">
    <property type="term" value="C:SUMO-targeted ubiquitin ligase complex"/>
    <property type="evidence" value="ECO:0007669"/>
    <property type="project" value="TreeGrafter"/>
</dbReference>
<dbReference type="Proteomes" id="UP000008066">
    <property type="component" value="Unassembled WGS sequence"/>
</dbReference>
<dbReference type="InterPro" id="IPR038886">
    <property type="entry name" value="E3_SLX5/Rfp1"/>
</dbReference>
<name>G0SFY1_CHATD</name>
<dbReference type="HOGENOM" id="CLU_542908_0_0_1"/>
<feature type="compositionally biased region" description="Basic and acidic residues" evidence="1">
    <location>
        <begin position="215"/>
        <end position="226"/>
    </location>
</feature>
<dbReference type="STRING" id="759272.G0SFY1"/>
<dbReference type="RefSeq" id="XP_006697514.1">
    <property type="nucleotide sequence ID" value="XM_006697451.1"/>
</dbReference>
<feature type="compositionally biased region" description="Acidic residues" evidence="1">
    <location>
        <begin position="29"/>
        <end position="54"/>
    </location>
</feature>
<reference evidence="2 3" key="1">
    <citation type="journal article" date="2011" name="Cell">
        <title>Insight into structure and assembly of the nuclear pore complex by utilizing the genome of a eukaryotic thermophile.</title>
        <authorList>
            <person name="Amlacher S."/>
            <person name="Sarges P."/>
            <person name="Flemming D."/>
            <person name="van Noort V."/>
            <person name="Kunze R."/>
            <person name="Devos D.P."/>
            <person name="Arumugam M."/>
            <person name="Bork P."/>
            <person name="Hurt E."/>
        </authorList>
    </citation>
    <scope>NUCLEOTIDE SEQUENCE [LARGE SCALE GENOMIC DNA]</scope>
    <source>
        <strain evidence="3">DSM 1495 / CBS 144.50 / IMI 039719</strain>
    </source>
</reference>
<feature type="compositionally biased region" description="Polar residues" evidence="1">
    <location>
        <begin position="184"/>
        <end position="194"/>
    </location>
</feature>
<protein>
    <submittedName>
        <fullName evidence="2">Uncharacterized protein</fullName>
    </submittedName>
</protein>
<dbReference type="eggNOG" id="ENOG502SDJU">
    <property type="taxonomic scope" value="Eukaryota"/>
</dbReference>
<evidence type="ECO:0000256" key="1">
    <source>
        <dbReference type="SAM" id="MobiDB-lite"/>
    </source>
</evidence>
<feature type="compositionally biased region" description="Acidic residues" evidence="1">
    <location>
        <begin position="83"/>
        <end position="113"/>
    </location>
</feature>
<feature type="compositionally biased region" description="Low complexity" evidence="1">
    <location>
        <begin position="259"/>
        <end position="272"/>
    </location>
</feature>
<dbReference type="PANTHER" id="PTHR28042:SF1">
    <property type="entry name" value="E3 UBIQUITIN-PROTEIN LIGASE COMPLEX SLX5-SLX8 SUBUNIT SLX5"/>
    <property type="match status" value="1"/>
</dbReference>
<dbReference type="KEGG" id="cthr:CTHT_0072550"/>
<organism evidence="3">
    <name type="scientific">Chaetomium thermophilum (strain DSM 1495 / CBS 144.50 / IMI 039719)</name>
    <name type="common">Thermochaetoides thermophila</name>
    <dbReference type="NCBI Taxonomy" id="759272"/>
    <lineage>
        <taxon>Eukaryota</taxon>
        <taxon>Fungi</taxon>
        <taxon>Dikarya</taxon>
        <taxon>Ascomycota</taxon>
        <taxon>Pezizomycotina</taxon>
        <taxon>Sordariomycetes</taxon>
        <taxon>Sordariomycetidae</taxon>
        <taxon>Sordariales</taxon>
        <taxon>Chaetomiaceae</taxon>
        <taxon>Thermochaetoides</taxon>
    </lineage>
</organism>
<dbReference type="GeneID" id="18261293"/>
<feature type="region of interest" description="Disordered" evidence="1">
    <location>
        <begin position="23"/>
        <end position="200"/>
    </location>
</feature>
<dbReference type="GO" id="GO:0004842">
    <property type="term" value="F:ubiquitin-protein transferase activity"/>
    <property type="evidence" value="ECO:0007669"/>
    <property type="project" value="TreeGrafter"/>
</dbReference>
<feature type="compositionally biased region" description="Basic and acidic residues" evidence="1">
    <location>
        <begin position="148"/>
        <end position="183"/>
    </location>
</feature>
<proteinExistence type="predicted"/>
<feature type="region of interest" description="Disordered" evidence="1">
    <location>
        <begin position="215"/>
        <end position="322"/>
    </location>
</feature>
<evidence type="ECO:0000313" key="3">
    <source>
        <dbReference type="Proteomes" id="UP000008066"/>
    </source>
</evidence>
<accession>G0SFY1</accession>
<feature type="compositionally biased region" description="Low complexity" evidence="1">
    <location>
        <begin position="116"/>
        <end position="129"/>
    </location>
</feature>
<feature type="compositionally biased region" description="Low complexity" evidence="1">
    <location>
        <begin position="305"/>
        <end position="316"/>
    </location>
</feature>
<dbReference type="AlphaFoldDB" id="G0SFY1"/>
<sequence length="502" mass="56823">MDPFDPDIDYFEDELDDADFATLEQAIAEQEEEDDSQSEQENYGEDEEEEFEPEWEVRRIQVPLQWHEEELTEDTDLSQGEGLSEEAENSEEEEEFSQEEEGSDEESHAEEDDHASLFSDGSDDSLFVDQSDHHAEGEALPSLDELLPEFREELARTREVMAEPERARSRPAEQARWRREPETRPQQNNRTQSGGARHNVRVIDDELIEIEIDLRGNGDGRNRSGRSEPIVIDLTGEPDSPPARPNRPAQRARRWVGRAAPPENNNNNANPPVIDLTLSDDENDRQPPPPPRPLPRNPPPHNHNSDSNRQQNNNSHMLNLPHPRDFIDLANEAENDHAIQDPLYRTMSRMARTFDLIHRLGGVWGRQPQNVDIQLINPVAAAVGGMNNPLAGNPPVFNYAAAGNNSSNAGNNNKNNWVAPPKARAGFTRDTGDEEMFKEQMIVCPSCEEELKYDPDAKDSGGPPAAKRVRTRKDREEHYFWAIKECGHVGSLTFYMGLVGKD</sequence>